<accession>E7MNZ0</accession>
<reference evidence="1 2" key="1">
    <citation type="submission" date="2010-08" db="EMBL/GenBank/DDBJ databases">
        <authorList>
            <person name="Weinstock G."/>
            <person name="Sodergren E."/>
            <person name="Clifton S."/>
            <person name="Fulton L."/>
            <person name="Fulton B."/>
            <person name="Courtney L."/>
            <person name="Fronick C."/>
            <person name="Harrison M."/>
            <person name="Strong C."/>
            <person name="Farmer C."/>
            <person name="Delahaunty K."/>
            <person name="Markovic C."/>
            <person name="Hall O."/>
            <person name="Minx P."/>
            <person name="Tomlinson C."/>
            <person name="Mitreva M."/>
            <person name="Hou S."/>
            <person name="Chen J."/>
            <person name="Wollam A."/>
            <person name="Pepin K.H."/>
            <person name="Johnson M."/>
            <person name="Bhonagiri V."/>
            <person name="Zhang X."/>
            <person name="Suruliraj S."/>
            <person name="Warren W."/>
            <person name="Chinwalla A."/>
            <person name="Mardis E.R."/>
            <person name="Wilson R.K."/>
        </authorList>
    </citation>
    <scope>NUCLEOTIDE SEQUENCE [LARGE SCALE GENOMIC DNA]</scope>
    <source>
        <strain evidence="1 2">F0204</strain>
    </source>
</reference>
<evidence type="ECO:0000313" key="1">
    <source>
        <dbReference type="EMBL" id="EFW24171.1"/>
    </source>
</evidence>
<dbReference type="Proteomes" id="UP000004097">
    <property type="component" value="Unassembled WGS sequence"/>
</dbReference>
<comment type="caution">
    <text evidence="1">The sequence shown here is derived from an EMBL/GenBank/DDBJ whole genome shotgun (WGS) entry which is preliminary data.</text>
</comment>
<dbReference type="EMBL" id="AECQ01000027">
    <property type="protein sequence ID" value="EFW24171.1"/>
    <property type="molecule type" value="Genomic_DNA"/>
</dbReference>
<sequence>MVESEIIKLLNSKGIKAYMERPKSAPDEYVIVEKTGTASKDWVTTSTIAIKSHAPSLLKAAQLNEKTKKVMVYASVRGLSSIRLINDHNFTNIATKEYRYQAVFSVVTRQFMEE</sequence>
<dbReference type="AlphaFoldDB" id="E7MNZ0"/>
<name>E7MNZ0_9FIRM</name>
<protein>
    <submittedName>
        <fullName evidence="1">Uncharacterized protein</fullName>
    </submittedName>
</protein>
<organism evidence="1 2">
    <name type="scientific">Solobacterium moorei F0204</name>
    <dbReference type="NCBI Taxonomy" id="706433"/>
    <lineage>
        <taxon>Bacteria</taxon>
        <taxon>Bacillati</taxon>
        <taxon>Bacillota</taxon>
        <taxon>Erysipelotrichia</taxon>
        <taxon>Erysipelotrichales</taxon>
        <taxon>Erysipelotrichaceae</taxon>
        <taxon>Solobacterium</taxon>
    </lineage>
</organism>
<dbReference type="eggNOG" id="ENOG5032VIH">
    <property type="taxonomic scope" value="Bacteria"/>
</dbReference>
<keyword evidence="2" id="KW-1185">Reference proteome</keyword>
<evidence type="ECO:0000313" key="2">
    <source>
        <dbReference type="Proteomes" id="UP000004097"/>
    </source>
</evidence>
<dbReference type="STRING" id="706433.HMPREF9430_01261"/>
<gene>
    <name evidence="1" type="ORF">HMPREF9430_01261</name>
</gene>
<proteinExistence type="predicted"/>
<dbReference type="HOGENOM" id="CLU_2156998_0_0_9"/>